<proteinExistence type="predicted"/>
<name>A0A9Q0BMZ3_9MUSC</name>
<evidence type="ECO:0000313" key="2">
    <source>
        <dbReference type="EMBL" id="KAI8037384.1"/>
    </source>
</evidence>
<dbReference type="AlphaFoldDB" id="A0A9Q0BMZ3"/>
<reference evidence="2" key="1">
    <citation type="journal article" date="2023" name="Genome Biol. Evol.">
        <title>Long-read-based Genome Assembly of Drosophila gunungcola Reveals Fewer Chemosensory Genes in Flower-breeding Species.</title>
        <authorList>
            <person name="Negi A."/>
            <person name="Liao B.Y."/>
            <person name="Yeh S.D."/>
        </authorList>
    </citation>
    <scope>NUCLEOTIDE SEQUENCE</scope>
    <source>
        <strain evidence="2">Sukarami</strain>
    </source>
</reference>
<dbReference type="Proteomes" id="UP001059596">
    <property type="component" value="Unassembled WGS sequence"/>
</dbReference>
<gene>
    <name evidence="2" type="ORF">M5D96_009518</name>
</gene>
<sequence length="154" mass="16177">MSAKRRASAGPQHQHHHQQSQQVSSEQQRARSQSLTGSSTFLDGWRSRMPFLKRRQTIDNSRQCQPLMEEGELAGGGAAPLAQAAGPVAADRTTLMTTIAEDVAEAGTAAISDAAATSDASGATGAADNHPNGMGTVIVRMERAGQQHMADEAL</sequence>
<evidence type="ECO:0000313" key="3">
    <source>
        <dbReference type="Proteomes" id="UP001059596"/>
    </source>
</evidence>
<feature type="region of interest" description="Disordered" evidence="1">
    <location>
        <begin position="1"/>
        <end position="43"/>
    </location>
</feature>
<protein>
    <submittedName>
        <fullName evidence="2">Uncharacterized protein</fullName>
    </submittedName>
</protein>
<feature type="compositionally biased region" description="Basic residues" evidence="1">
    <location>
        <begin position="1"/>
        <end position="18"/>
    </location>
</feature>
<keyword evidence="3" id="KW-1185">Reference proteome</keyword>
<accession>A0A9Q0BMZ3</accession>
<organism evidence="2 3">
    <name type="scientific">Drosophila gunungcola</name>
    <name type="common">fruit fly</name>
    <dbReference type="NCBI Taxonomy" id="103775"/>
    <lineage>
        <taxon>Eukaryota</taxon>
        <taxon>Metazoa</taxon>
        <taxon>Ecdysozoa</taxon>
        <taxon>Arthropoda</taxon>
        <taxon>Hexapoda</taxon>
        <taxon>Insecta</taxon>
        <taxon>Pterygota</taxon>
        <taxon>Neoptera</taxon>
        <taxon>Endopterygota</taxon>
        <taxon>Diptera</taxon>
        <taxon>Brachycera</taxon>
        <taxon>Muscomorpha</taxon>
        <taxon>Ephydroidea</taxon>
        <taxon>Drosophilidae</taxon>
        <taxon>Drosophila</taxon>
        <taxon>Sophophora</taxon>
    </lineage>
</organism>
<evidence type="ECO:0000256" key="1">
    <source>
        <dbReference type="SAM" id="MobiDB-lite"/>
    </source>
</evidence>
<feature type="compositionally biased region" description="Low complexity" evidence="1">
    <location>
        <begin position="19"/>
        <end position="34"/>
    </location>
</feature>
<dbReference type="EMBL" id="JAMKOV010000012">
    <property type="protein sequence ID" value="KAI8037384.1"/>
    <property type="molecule type" value="Genomic_DNA"/>
</dbReference>
<comment type="caution">
    <text evidence="2">The sequence shown here is derived from an EMBL/GenBank/DDBJ whole genome shotgun (WGS) entry which is preliminary data.</text>
</comment>